<evidence type="ECO:0000313" key="2">
    <source>
        <dbReference type="Proteomes" id="UP000198866"/>
    </source>
</evidence>
<keyword evidence="2" id="KW-1185">Reference proteome</keyword>
<accession>A0A1H7E069</accession>
<sequence>MRIPSLASNERSNSLTQLWNAAGTSLVAFTVALLATSCGGDSGGGAAANAISKASSSALPPSPTSVQMQTSSSNILTAFFDSRSADGCMDTTVAVNAFSGTTRVVSSSGTPHTTIQDLGVFVTVFDYCRQLLLLSAFGDNPQPATFQISPNLNSGHITGDVTLVDTVTAITFDVQVDVTWTGNGQLVGSTLTQHTSSFPGGVVNTHFTGFSRPAVASGTVMSATTNYTPAASAFAELDRADSGEIDITPVASGTSASATP</sequence>
<evidence type="ECO:0000313" key="1">
    <source>
        <dbReference type="EMBL" id="SEK07351.1"/>
    </source>
</evidence>
<dbReference type="RefSeq" id="WP_143062376.1">
    <property type="nucleotide sequence ID" value="NZ_FNYE01000038.1"/>
</dbReference>
<organism evidence="1 2">
    <name type="scientific">Paraburkholderia diazotrophica</name>
    <dbReference type="NCBI Taxonomy" id="667676"/>
    <lineage>
        <taxon>Bacteria</taxon>
        <taxon>Pseudomonadati</taxon>
        <taxon>Pseudomonadota</taxon>
        <taxon>Betaproteobacteria</taxon>
        <taxon>Burkholderiales</taxon>
        <taxon>Burkholderiaceae</taxon>
        <taxon>Paraburkholderia</taxon>
    </lineage>
</organism>
<gene>
    <name evidence="1" type="ORF">SAMN05192539_103848</name>
</gene>
<dbReference type="Proteomes" id="UP000198866">
    <property type="component" value="Unassembled WGS sequence"/>
</dbReference>
<name>A0A1H7E069_9BURK</name>
<dbReference type="AlphaFoldDB" id="A0A1H7E069"/>
<protein>
    <submittedName>
        <fullName evidence="1">Uncharacterized protein</fullName>
    </submittedName>
</protein>
<proteinExistence type="predicted"/>
<dbReference type="EMBL" id="FNYE01000038">
    <property type="protein sequence ID" value="SEK07351.1"/>
    <property type="molecule type" value="Genomic_DNA"/>
</dbReference>
<dbReference type="STRING" id="667676.SAMN05192539_103848"/>
<reference evidence="2" key="1">
    <citation type="submission" date="2016-10" db="EMBL/GenBank/DDBJ databases">
        <authorList>
            <person name="Varghese N."/>
            <person name="Submissions S."/>
        </authorList>
    </citation>
    <scope>NUCLEOTIDE SEQUENCE [LARGE SCALE GENOMIC DNA]</scope>
    <source>
        <strain evidence="2">LMG 26031</strain>
    </source>
</reference>